<dbReference type="RefSeq" id="XP_022099276.1">
    <property type="nucleotide sequence ID" value="XM_022243584.1"/>
</dbReference>
<evidence type="ECO:0000256" key="7">
    <source>
        <dbReference type="SAM" id="MobiDB-lite"/>
    </source>
</evidence>
<dbReference type="CDD" id="cd00033">
    <property type="entry name" value="CCP"/>
    <property type="match status" value="1"/>
</dbReference>
<dbReference type="PROSITE" id="PS51233">
    <property type="entry name" value="VWFD"/>
    <property type="match status" value="1"/>
</dbReference>
<dbReference type="SUPFAM" id="SSF57535">
    <property type="entry name" value="Complement control module/SCR domain"/>
    <property type="match status" value="1"/>
</dbReference>
<dbReference type="PROSITE" id="PS50923">
    <property type="entry name" value="SUSHI"/>
    <property type="match status" value="1"/>
</dbReference>
<keyword evidence="12" id="KW-1185">Reference proteome</keyword>
<dbReference type="InterPro" id="IPR000436">
    <property type="entry name" value="Sushi_SCR_CCP_dom"/>
</dbReference>
<dbReference type="SMART" id="SM00032">
    <property type="entry name" value="CCP"/>
    <property type="match status" value="1"/>
</dbReference>
<proteinExistence type="predicted"/>
<dbReference type="OrthoDB" id="6051552at2759"/>
<accession>A0A8B7Z7J6</accession>
<keyword evidence="6" id="KW-0768">Sushi</keyword>
<dbReference type="GeneID" id="110983914"/>
<dbReference type="InterPro" id="IPR005533">
    <property type="entry name" value="AMOP_dom"/>
</dbReference>
<evidence type="ECO:0000256" key="5">
    <source>
        <dbReference type="ARBA" id="ARBA00023157"/>
    </source>
</evidence>
<feature type="region of interest" description="Disordered" evidence="7">
    <location>
        <begin position="687"/>
        <end position="830"/>
    </location>
</feature>
<dbReference type="Gene3D" id="2.10.70.10">
    <property type="entry name" value="Complement Module, domain 1"/>
    <property type="match status" value="1"/>
</dbReference>
<feature type="domain" description="Sushi" evidence="10">
    <location>
        <begin position="507"/>
        <end position="570"/>
    </location>
</feature>
<dbReference type="SMART" id="SM00723">
    <property type="entry name" value="AMOP"/>
    <property type="match status" value="1"/>
</dbReference>
<dbReference type="KEGG" id="aplc:110983914"/>
<sequence>MYLHAFRMERRPRPSSRQQYLFFVILHRYPVTVYSDVHMLGYLLHQQYQNNPQQWASDECTRWDAQEDLSNDNNGVPSFLSSVPACPCTLQQARLDPSRFLEQRGGCAVNANAQSCTREGASNRICFLSTYSAYGAECCYDVTNNNLVFSLDDPTGGSSDKAALLGLSPYNQAGSIPFLSHWGVDVMPYHLCCRWSGPEQCRRYLENRRSKGCAEYPHRDSALIFGDPHFITFDQRRFTFNGIGEYRVMEVSGSDFKLYGRTTVATDSRRDDAMVASFLNAVAMQETGSDVVHVELGYQRPLNIYYDQGNGFRQPDMFLNGNAYDPLFLKGVTVHFSSDFRQILVAFQSSKVVVVVQAFTYGISAEVIAVNADFPGTAAVTGLLGDMNGDPNDDIKGTNGALYEGNDPETLFAVVKEWTTSGNTIFHNHPALNSEDYQNASFVPVLVTPDPSSLDPIIANQLEATCRGLQECLYDMSVTQTVVAGQDCYKENADYEEVRSNVLKKVETCSYIPSPYNGQVAYSDDFKKNAVGTSVTFSCGNPKAILIGPQTRECQSGATWSNAEMPVCTETNCNTNDFKGADVIETGRDQEGNLRVVFGCPGTTVEYTLTCKGGEWQGGGPIDCSSDGSRGRTIGISIGLVLAVLLCLGLILCGIMCYKRKPRKWSPLSRQTYDVVAMTEKLGIEEATSGETVVSDPGDADQLNPASGPTATADDTPMPDVVRRGDAPEPSDTAGIWQGPDLSRAPELPQGVDEPDELRAAATPGTKGPPRVIGVKPTPPAKPTRKDRPVSRIGAVDAPQGLGPGAQPAQGESDTADLKDDKPHGRALCI</sequence>
<gene>
    <name evidence="13" type="primary">LOC110983914</name>
</gene>
<evidence type="ECO:0000256" key="8">
    <source>
        <dbReference type="SAM" id="Phobius"/>
    </source>
</evidence>
<feature type="domain" description="AMOP" evidence="9">
    <location>
        <begin position="52"/>
        <end position="208"/>
    </location>
</feature>
<evidence type="ECO:0000256" key="2">
    <source>
        <dbReference type="ARBA" id="ARBA00022692"/>
    </source>
</evidence>
<name>A0A8B7Z7J6_ACAPL</name>
<evidence type="ECO:0000256" key="3">
    <source>
        <dbReference type="ARBA" id="ARBA00022989"/>
    </source>
</evidence>
<feature type="domain" description="VWFD" evidence="11">
    <location>
        <begin position="220"/>
        <end position="428"/>
    </location>
</feature>
<evidence type="ECO:0000259" key="9">
    <source>
        <dbReference type="PROSITE" id="PS50856"/>
    </source>
</evidence>
<dbReference type="Pfam" id="PF03782">
    <property type="entry name" value="AMOP"/>
    <property type="match status" value="1"/>
</dbReference>
<dbReference type="PANTHER" id="PTHR13802">
    <property type="entry name" value="MUCIN 4-RELATED"/>
    <property type="match status" value="1"/>
</dbReference>
<feature type="compositionally biased region" description="Low complexity" evidence="7">
    <location>
        <begin position="798"/>
        <end position="811"/>
    </location>
</feature>
<protein>
    <submittedName>
        <fullName evidence="13">Sushi domain-containing protein 2-like isoform X1</fullName>
    </submittedName>
</protein>
<evidence type="ECO:0000313" key="13">
    <source>
        <dbReference type="RefSeq" id="XP_022099276.1"/>
    </source>
</evidence>
<evidence type="ECO:0000313" key="12">
    <source>
        <dbReference type="Proteomes" id="UP000694845"/>
    </source>
</evidence>
<dbReference type="InterPro" id="IPR001846">
    <property type="entry name" value="VWF_type-D"/>
</dbReference>
<comment type="subcellular location">
    <subcellularLocation>
        <location evidence="1">Membrane</location>
    </subcellularLocation>
</comment>
<dbReference type="PROSITE" id="PS50856">
    <property type="entry name" value="AMOP"/>
    <property type="match status" value="1"/>
</dbReference>
<dbReference type="InterPro" id="IPR051495">
    <property type="entry name" value="Epithelial_Barrier/Signaling"/>
</dbReference>
<dbReference type="InterPro" id="IPR035976">
    <property type="entry name" value="Sushi/SCR/CCP_sf"/>
</dbReference>
<evidence type="ECO:0000256" key="1">
    <source>
        <dbReference type="ARBA" id="ARBA00004370"/>
    </source>
</evidence>
<evidence type="ECO:0000259" key="10">
    <source>
        <dbReference type="PROSITE" id="PS50923"/>
    </source>
</evidence>
<dbReference type="AlphaFoldDB" id="A0A8B7Z7J6"/>
<comment type="caution">
    <text evidence="6">Lacks conserved residue(s) required for the propagation of feature annotation.</text>
</comment>
<evidence type="ECO:0000256" key="6">
    <source>
        <dbReference type="PROSITE-ProRule" id="PRU00302"/>
    </source>
</evidence>
<dbReference type="GO" id="GO:0016020">
    <property type="term" value="C:membrane"/>
    <property type="evidence" value="ECO:0007669"/>
    <property type="project" value="UniProtKB-SubCell"/>
</dbReference>
<keyword evidence="4 8" id="KW-0472">Membrane</keyword>
<feature type="transmembrane region" description="Helical" evidence="8">
    <location>
        <begin position="634"/>
        <end position="658"/>
    </location>
</feature>
<keyword evidence="5" id="KW-1015">Disulfide bond</keyword>
<evidence type="ECO:0000259" key="11">
    <source>
        <dbReference type="PROSITE" id="PS51233"/>
    </source>
</evidence>
<dbReference type="Pfam" id="PF00094">
    <property type="entry name" value="VWD"/>
    <property type="match status" value="1"/>
</dbReference>
<keyword evidence="3 8" id="KW-1133">Transmembrane helix</keyword>
<organism evidence="12 13">
    <name type="scientific">Acanthaster planci</name>
    <name type="common">Crown-of-thorns starfish</name>
    <dbReference type="NCBI Taxonomy" id="133434"/>
    <lineage>
        <taxon>Eukaryota</taxon>
        <taxon>Metazoa</taxon>
        <taxon>Echinodermata</taxon>
        <taxon>Eleutherozoa</taxon>
        <taxon>Asterozoa</taxon>
        <taxon>Asteroidea</taxon>
        <taxon>Valvatacea</taxon>
        <taxon>Valvatida</taxon>
        <taxon>Acanthasteridae</taxon>
        <taxon>Acanthaster</taxon>
    </lineage>
</organism>
<dbReference type="Proteomes" id="UP000694845">
    <property type="component" value="Unplaced"/>
</dbReference>
<evidence type="ECO:0000256" key="4">
    <source>
        <dbReference type="ARBA" id="ARBA00023136"/>
    </source>
</evidence>
<reference evidence="13" key="1">
    <citation type="submission" date="2025-08" db="UniProtKB">
        <authorList>
            <consortium name="RefSeq"/>
        </authorList>
    </citation>
    <scope>IDENTIFICATION</scope>
</reference>
<keyword evidence="2 8" id="KW-0812">Transmembrane</keyword>
<dbReference type="PANTHER" id="PTHR13802:SF65">
    <property type="entry name" value="NIDOGEN"/>
    <property type="match status" value="1"/>
</dbReference>